<accession>A0ABR0VDQ3</accession>
<feature type="domain" description="PB1" evidence="1">
    <location>
        <begin position="55"/>
        <end position="144"/>
    </location>
</feature>
<keyword evidence="3" id="KW-1185">Reference proteome</keyword>
<proteinExistence type="predicted"/>
<evidence type="ECO:0000313" key="2">
    <source>
        <dbReference type="EMBL" id="KAK6133322.1"/>
    </source>
</evidence>
<dbReference type="InterPro" id="IPR053198">
    <property type="entry name" value="Gynoecium_Dev_Regulator"/>
</dbReference>
<dbReference type="EMBL" id="JABTTQ020001223">
    <property type="protein sequence ID" value="KAK6133322.1"/>
    <property type="molecule type" value="Genomic_DNA"/>
</dbReference>
<dbReference type="PANTHER" id="PTHR31066">
    <property type="entry name" value="OS05G0427100 PROTEIN-RELATED"/>
    <property type="match status" value="1"/>
</dbReference>
<dbReference type="Proteomes" id="UP001318860">
    <property type="component" value="Unassembled WGS sequence"/>
</dbReference>
<evidence type="ECO:0000313" key="3">
    <source>
        <dbReference type="Proteomes" id="UP001318860"/>
    </source>
</evidence>
<dbReference type="Gene3D" id="3.10.20.90">
    <property type="entry name" value="Phosphatidylinositol 3-kinase Catalytic Subunit, Chain A, domain 1"/>
    <property type="match status" value="1"/>
</dbReference>
<dbReference type="SMART" id="SM00666">
    <property type="entry name" value="PB1"/>
    <property type="match status" value="1"/>
</dbReference>
<dbReference type="SUPFAM" id="SSF54277">
    <property type="entry name" value="CAD &amp; PB1 domains"/>
    <property type="match status" value="1"/>
</dbReference>
<reference evidence="2 3" key="1">
    <citation type="journal article" date="2021" name="Comput. Struct. Biotechnol. J.">
        <title>De novo genome assembly of the potent medicinal plant Rehmannia glutinosa using nanopore technology.</title>
        <authorList>
            <person name="Ma L."/>
            <person name="Dong C."/>
            <person name="Song C."/>
            <person name="Wang X."/>
            <person name="Zheng X."/>
            <person name="Niu Y."/>
            <person name="Chen S."/>
            <person name="Feng W."/>
        </authorList>
    </citation>
    <scope>NUCLEOTIDE SEQUENCE [LARGE SCALE GENOMIC DNA]</scope>
    <source>
        <strain evidence="2">DH-2019</strain>
    </source>
</reference>
<gene>
    <name evidence="2" type="ORF">DH2020_032985</name>
</gene>
<name>A0ABR0VDQ3_REHGL</name>
<dbReference type="InterPro" id="IPR000270">
    <property type="entry name" value="PB1_dom"/>
</dbReference>
<dbReference type="CDD" id="cd06410">
    <property type="entry name" value="PB1_UP2"/>
    <property type="match status" value="1"/>
</dbReference>
<protein>
    <recommendedName>
        <fullName evidence="1">PB1 domain-containing protein</fullName>
    </recommendedName>
</protein>
<sequence length="418" mass="45013">MASHNHVPVNELDSGLTDSVALTPRSDYLPDDSAYALQPRVRFMCSFGGKILPRPHDNQLRYVGGDTRIVAVHRHATTFSSLLNKLSKLSGTTNISIKYQLPNEDLDALITVTADEDVENMMEEYDRLSQGQKSARLRVFLFPTDNSDISRSTSINSILDGSVKRENWFVDALNGGQGGGPVLDRGRSELSSIVSEVPDYLFGLDNSDDALKEGTKIRNKNILNDNVSMSDPGSPAPIVSSPLCSTSSSLAPSSLQVIPDLPPVRTRPVSTVQVVGEMVNEKMVPQSTGYSGSPMWQYANPAVQPMPAVYYMPGSHVQPGNAPVQPVQIRAQFVQPYTVGPGQVPIGFPGVNQVYGAGVRPYEMPARIITDNTGQAMYYGARNMAVVPGSYPGMVVSGGEEMHGSGPDVMPGRVSQGS</sequence>
<dbReference type="Pfam" id="PF00564">
    <property type="entry name" value="PB1"/>
    <property type="match status" value="1"/>
</dbReference>
<comment type="caution">
    <text evidence="2">The sequence shown here is derived from an EMBL/GenBank/DDBJ whole genome shotgun (WGS) entry which is preliminary data.</text>
</comment>
<dbReference type="PANTHER" id="PTHR31066:SF33">
    <property type="entry name" value="OS07G0556300 PROTEIN"/>
    <property type="match status" value="1"/>
</dbReference>
<evidence type="ECO:0000259" key="1">
    <source>
        <dbReference type="SMART" id="SM00666"/>
    </source>
</evidence>
<organism evidence="2 3">
    <name type="scientific">Rehmannia glutinosa</name>
    <name type="common">Chinese foxglove</name>
    <dbReference type="NCBI Taxonomy" id="99300"/>
    <lineage>
        <taxon>Eukaryota</taxon>
        <taxon>Viridiplantae</taxon>
        <taxon>Streptophyta</taxon>
        <taxon>Embryophyta</taxon>
        <taxon>Tracheophyta</taxon>
        <taxon>Spermatophyta</taxon>
        <taxon>Magnoliopsida</taxon>
        <taxon>eudicotyledons</taxon>
        <taxon>Gunneridae</taxon>
        <taxon>Pentapetalae</taxon>
        <taxon>asterids</taxon>
        <taxon>lamiids</taxon>
        <taxon>Lamiales</taxon>
        <taxon>Orobanchaceae</taxon>
        <taxon>Rehmannieae</taxon>
        <taxon>Rehmannia</taxon>
    </lineage>
</organism>